<comment type="similarity">
    <text evidence="1 4">Belongs to the glycerate kinase type-1 family.</text>
</comment>
<proteinExistence type="inferred from homology"/>
<dbReference type="Pfam" id="PF02595">
    <property type="entry name" value="Gly_kinase"/>
    <property type="match status" value="1"/>
</dbReference>
<dbReference type="PIRSF" id="PIRSF006078">
    <property type="entry name" value="GlxK"/>
    <property type="match status" value="1"/>
</dbReference>
<evidence type="ECO:0000256" key="4">
    <source>
        <dbReference type="PIRNR" id="PIRNR006078"/>
    </source>
</evidence>
<protein>
    <submittedName>
        <fullName evidence="5">Glycerate kinase</fullName>
        <ecNumber evidence="5">2.7.1.-</ecNumber>
    </submittedName>
</protein>
<comment type="caution">
    <text evidence="5">The sequence shown here is derived from an EMBL/GenBank/DDBJ whole genome shotgun (WGS) entry which is preliminary data.</text>
</comment>
<evidence type="ECO:0000313" key="6">
    <source>
        <dbReference type="Proteomes" id="UP000437638"/>
    </source>
</evidence>
<dbReference type="SUPFAM" id="SSF110738">
    <property type="entry name" value="Glycerate kinase I"/>
    <property type="match status" value="1"/>
</dbReference>
<dbReference type="AlphaFoldDB" id="A0A7X3H1I1"/>
<dbReference type="EC" id="2.7.1.-" evidence="5"/>
<organism evidence="5 6">
    <name type="scientific">Vreelandella zhuhanensis</name>
    <dbReference type="NCBI Taxonomy" id="2684210"/>
    <lineage>
        <taxon>Bacteria</taxon>
        <taxon>Pseudomonadati</taxon>
        <taxon>Pseudomonadota</taxon>
        <taxon>Gammaproteobacteria</taxon>
        <taxon>Oceanospirillales</taxon>
        <taxon>Halomonadaceae</taxon>
        <taxon>Vreelandella</taxon>
    </lineage>
</organism>
<evidence type="ECO:0000256" key="1">
    <source>
        <dbReference type="ARBA" id="ARBA00006284"/>
    </source>
</evidence>
<dbReference type="EMBL" id="WTKP01000007">
    <property type="protein sequence ID" value="MWJ28654.1"/>
    <property type="molecule type" value="Genomic_DNA"/>
</dbReference>
<sequence length="381" mass="39610">MNILLCPDSYKDALSAQAATAAMARGVLRAAPDATVVSCPLADGGEGSLEALIAATSAQRRLTTVQDALGRPIEAAWGWLAEQHTAFIELAEANGLQHLAPQERDAGHTSSFGTGELIRAALDQGAQRLLLLLGGSATNDAGAGMLSALGARLLDDQGQPLPLGGKALAHLASLDITQLDPRLFQLSMEAAVDVDNPLLGERGASVVFGPQKGATAQDVAILDQSLEHFATICATTLGKDYRALAGAGAAGGMGFAAHAFLQAKLRPGIEMIMAQTHFTQHLSRADLVITGEGRLDGQSLSGKTPIGVARLARQHAKPVVVLAGSLGDNWHACLEEGVTAAFALADGPMSLEQALRHTPELLADRCENVIRLWQASSALRP</sequence>
<keyword evidence="6" id="KW-1185">Reference proteome</keyword>
<gene>
    <name evidence="5" type="ORF">GPM19_10655</name>
</gene>
<reference evidence="5 6" key="1">
    <citation type="submission" date="2019-12" db="EMBL/GenBank/DDBJ databases">
        <title>Halomonas rutogse sp. nov. isolated from two lakes on Tibetan Plateau.</title>
        <authorList>
            <person name="Gao P."/>
        </authorList>
    </citation>
    <scope>NUCLEOTIDE SEQUENCE [LARGE SCALE GENOMIC DNA]</scope>
    <source>
        <strain evidence="5 6">ZH2S</strain>
    </source>
</reference>
<dbReference type="RefSeq" id="WP_160419024.1">
    <property type="nucleotide sequence ID" value="NZ_WTKP01000007.1"/>
</dbReference>
<dbReference type="Gene3D" id="3.40.50.10350">
    <property type="entry name" value="Glycerate kinase, domain 1"/>
    <property type="match status" value="1"/>
</dbReference>
<evidence type="ECO:0000313" key="5">
    <source>
        <dbReference type="EMBL" id="MWJ28654.1"/>
    </source>
</evidence>
<dbReference type="Proteomes" id="UP000437638">
    <property type="component" value="Unassembled WGS sequence"/>
</dbReference>
<evidence type="ECO:0000256" key="2">
    <source>
        <dbReference type="ARBA" id="ARBA00022679"/>
    </source>
</evidence>
<dbReference type="PANTHER" id="PTHR21599:SF0">
    <property type="entry name" value="GLYCERATE KINASE"/>
    <property type="match status" value="1"/>
</dbReference>
<dbReference type="GO" id="GO:0031388">
    <property type="term" value="P:organic acid phosphorylation"/>
    <property type="evidence" value="ECO:0007669"/>
    <property type="project" value="UniProtKB-UniRule"/>
</dbReference>
<keyword evidence="3 4" id="KW-0418">Kinase</keyword>
<dbReference type="GO" id="GO:0008887">
    <property type="term" value="F:glycerate kinase activity"/>
    <property type="evidence" value="ECO:0007669"/>
    <property type="project" value="UniProtKB-UniRule"/>
</dbReference>
<accession>A0A7X3H1I1</accession>
<name>A0A7X3H1I1_9GAMM</name>
<dbReference type="InterPro" id="IPR036129">
    <property type="entry name" value="Glycerate_kinase_sf"/>
</dbReference>
<dbReference type="InterPro" id="IPR004381">
    <property type="entry name" value="Glycerate_kinase"/>
</dbReference>
<dbReference type="NCBIfam" id="TIGR00045">
    <property type="entry name" value="glycerate kinase"/>
    <property type="match status" value="1"/>
</dbReference>
<dbReference type="InterPro" id="IPR018197">
    <property type="entry name" value="Glycerate_kinase_RE-like"/>
</dbReference>
<keyword evidence="2 4" id="KW-0808">Transferase</keyword>
<dbReference type="InterPro" id="IPR018193">
    <property type="entry name" value="Glyc_kinase_flavodox-like_fold"/>
</dbReference>
<dbReference type="PANTHER" id="PTHR21599">
    <property type="entry name" value="GLYCERATE KINASE"/>
    <property type="match status" value="1"/>
</dbReference>
<dbReference type="Gene3D" id="3.90.1510.10">
    <property type="entry name" value="Glycerate kinase, domain 2"/>
    <property type="match status" value="1"/>
</dbReference>
<evidence type="ECO:0000256" key="3">
    <source>
        <dbReference type="ARBA" id="ARBA00022777"/>
    </source>
</evidence>